<feature type="region of interest" description="Disordered" evidence="1">
    <location>
        <begin position="112"/>
        <end position="161"/>
    </location>
</feature>
<gene>
    <name evidence="2" type="ORF">GH714_006414</name>
</gene>
<reference evidence="2 3" key="1">
    <citation type="journal article" date="2020" name="Mol. Plant">
        <title>The Chromosome-Based Rubber Tree Genome Provides New Insights into Spurge Genome Evolution and Rubber Biosynthesis.</title>
        <authorList>
            <person name="Liu J."/>
            <person name="Shi C."/>
            <person name="Shi C.C."/>
            <person name="Li W."/>
            <person name="Zhang Q.J."/>
            <person name="Zhang Y."/>
            <person name="Li K."/>
            <person name="Lu H.F."/>
            <person name="Shi C."/>
            <person name="Zhu S.T."/>
            <person name="Xiao Z.Y."/>
            <person name="Nan H."/>
            <person name="Yue Y."/>
            <person name="Zhu X.G."/>
            <person name="Wu Y."/>
            <person name="Hong X.N."/>
            <person name="Fan G.Y."/>
            <person name="Tong Y."/>
            <person name="Zhang D."/>
            <person name="Mao C.L."/>
            <person name="Liu Y.L."/>
            <person name="Hao S.J."/>
            <person name="Liu W.Q."/>
            <person name="Lv M.Q."/>
            <person name="Zhang H.B."/>
            <person name="Liu Y."/>
            <person name="Hu-Tang G.R."/>
            <person name="Wang J.P."/>
            <person name="Wang J.H."/>
            <person name="Sun Y.H."/>
            <person name="Ni S.B."/>
            <person name="Chen W.B."/>
            <person name="Zhang X.C."/>
            <person name="Jiao Y.N."/>
            <person name="Eichler E.E."/>
            <person name="Li G.H."/>
            <person name="Liu X."/>
            <person name="Gao L.Z."/>
        </authorList>
    </citation>
    <scope>NUCLEOTIDE SEQUENCE [LARGE SCALE GENOMIC DNA]</scope>
    <source>
        <strain evidence="3">cv. GT1</strain>
        <tissue evidence="2">Leaf</tissue>
    </source>
</reference>
<name>A0A6A6MB04_HEVBR</name>
<keyword evidence="3" id="KW-1185">Reference proteome</keyword>
<dbReference type="EMBL" id="JAAGAX010000006">
    <property type="protein sequence ID" value="KAF2310067.1"/>
    <property type="molecule type" value="Genomic_DNA"/>
</dbReference>
<dbReference type="Proteomes" id="UP000467840">
    <property type="component" value="Chromosome 14"/>
</dbReference>
<evidence type="ECO:0000313" key="2">
    <source>
        <dbReference type="EMBL" id="KAF2310067.1"/>
    </source>
</evidence>
<protein>
    <submittedName>
        <fullName evidence="2">Uncharacterized protein</fullName>
    </submittedName>
</protein>
<accession>A0A6A6MB04</accession>
<evidence type="ECO:0000256" key="1">
    <source>
        <dbReference type="SAM" id="MobiDB-lite"/>
    </source>
</evidence>
<proteinExistence type="predicted"/>
<organism evidence="2 3">
    <name type="scientific">Hevea brasiliensis</name>
    <name type="common">Para rubber tree</name>
    <name type="synonym">Siphonia brasiliensis</name>
    <dbReference type="NCBI Taxonomy" id="3981"/>
    <lineage>
        <taxon>Eukaryota</taxon>
        <taxon>Viridiplantae</taxon>
        <taxon>Streptophyta</taxon>
        <taxon>Embryophyta</taxon>
        <taxon>Tracheophyta</taxon>
        <taxon>Spermatophyta</taxon>
        <taxon>Magnoliopsida</taxon>
        <taxon>eudicotyledons</taxon>
        <taxon>Gunneridae</taxon>
        <taxon>Pentapetalae</taxon>
        <taxon>rosids</taxon>
        <taxon>fabids</taxon>
        <taxon>Malpighiales</taxon>
        <taxon>Euphorbiaceae</taxon>
        <taxon>Crotonoideae</taxon>
        <taxon>Micrandreae</taxon>
        <taxon>Hevea</taxon>
    </lineage>
</organism>
<evidence type="ECO:0000313" key="3">
    <source>
        <dbReference type="Proteomes" id="UP000467840"/>
    </source>
</evidence>
<sequence length="161" mass="17886">MNMILLFLTIVLGAYPAAPPWPVPPIATVAPPIPPTGAPPISRCFVAQVVTAVVIAKPKFMGDILPSEEAKCDRFRPGLHVGIRSSMTWFRRSNFRELVEVAFNVEKVRQEEKEYEQKMSRKHGQSSSQGFRERPAKRRGSSSQSRTDYCGSGRGSYMSTG</sequence>
<dbReference type="AlphaFoldDB" id="A0A6A6MB04"/>
<comment type="caution">
    <text evidence="2">The sequence shown here is derived from an EMBL/GenBank/DDBJ whole genome shotgun (WGS) entry which is preliminary data.</text>
</comment>